<dbReference type="FunFam" id="1.10.150.20:FF:000002">
    <property type="entry name" value="DNA polymerase I"/>
    <property type="match status" value="1"/>
</dbReference>
<dbReference type="GO" id="GO:0003887">
    <property type="term" value="F:DNA-directed DNA polymerase activity"/>
    <property type="evidence" value="ECO:0007669"/>
    <property type="project" value="UniProtKB-KW"/>
</dbReference>
<dbReference type="PRINTS" id="PR00868">
    <property type="entry name" value="DNAPOLI"/>
</dbReference>
<keyword evidence="6" id="KW-0227">DNA damage</keyword>
<dbReference type="Gene3D" id="1.20.1060.10">
    <property type="entry name" value="Taq DNA Polymerase, Chain T, domain 4"/>
    <property type="match status" value="1"/>
</dbReference>
<evidence type="ECO:0000256" key="10">
    <source>
        <dbReference type="ARBA" id="ARBA00049244"/>
    </source>
</evidence>
<comment type="similarity">
    <text evidence="1">Belongs to the DNA polymerase type-A family.</text>
</comment>
<dbReference type="InterPro" id="IPR002298">
    <property type="entry name" value="DNA_polymerase_A"/>
</dbReference>
<dbReference type="Gene3D" id="1.10.150.20">
    <property type="entry name" value="5' to 3' exonuclease, C-terminal subdomain"/>
    <property type="match status" value="2"/>
</dbReference>
<proteinExistence type="inferred from homology"/>
<dbReference type="GO" id="GO:0003677">
    <property type="term" value="F:DNA binding"/>
    <property type="evidence" value="ECO:0007669"/>
    <property type="project" value="UniProtKB-KW"/>
</dbReference>
<dbReference type="InterPro" id="IPR002421">
    <property type="entry name" value="5-3_exonuclease"/>
</dbReference>
<evidence type="ECO:0000313" key="15">
    <source>
        <dbReference type="Proteomes" id="UP000228952"/>
    </source>
</evidence>
<evidence type="ECO:0000256" key="8">
    <source>
        <dbReference type="ARBA" id="ARBA00023125"/>
    </source>
</evidence>
<dbReference type="InterPro" id="IPR043502">
    <property type="entry name" value="DNA/RNA_pol_sf"/>
</dbReference>
<dbReference type="GO" id="GO:0008409">
    <property type="term" value="F:5'-3' exonuclease activity"/>
    <property type="evidence" value="ECO:0007669"/>
    <property type="project" value="InterPro"/>
</dbReference>
<gene>
    <name evidence="14" type="ORF">COX64_03710</name>
</gene>
<keyword evidence="5" id="KW-0235">DNA replication</keyword>
<name>A0A2M7W1J7_9BACT</name>
<dbReference type="Pfam" id="PF00476">
    <property type="entry name" value="DNA_pol_A"/>
    <property type="match status" value="2"/>
</dbReference>
<accession>A0A2M7W1J7</accession>
<evidence type="ECO:0000256" key="11">
    <source>
        <dbReference type="SAM" id="MobiDB-lite"/>
    </source>
</evidence>
<dbReference type="InterPro" id="IPR019760">
    <property type="entry name" value="DNA-dir_DNA_pol_A_CS"/>
</dbReference>
<organism evidence="14 15">
    <name type="scientific">Candidatus Dojkabacteria bacterium CG_4_10_14_0_2_um_filter_Dojkabacteria_WS6_41_15</name>
    <dbReference type="NCBI Taxonomy" id="2014249"/>
    <lineage>
        <taxon>Bacteria</taxon>
        <taxon>Candidatus Dojkabacteria</taxon>
    </lineage>
</organism>
<feature type="domain" description="DNA-directed DNA polymerase family A palm" evidence="13">
    <location>
        <begin position="711"/>
        <end position="917"/>
    </location>
</feature>
<dbReference type="SMART" id="SM00482">
    <property type="entry name" value="POLAc"/>
    <property type="match status" value="1"/>
</dbReference>
<evidence type="ECO:0000256" key="3">
    <source>
        <dbReference type="ARBA" id="ARBA00022679"/>
    </source>
</evidence>
<keyword evidence="7" id="KW-0239">DNA-directed DNA polymerase</keyword>
<evidence type="ECO:0000256" key="9">
    <source>
        <dbReference type="ARBA" id="ARBA00023204"/>
    </source>
</evidence>
<keyword evidence="9" id="KW-0234">DNA repair</keyword>
<dbReference type="SUPFAM" id="SSF47807">
    <property type="entry name" value="5' to 3' exonuclease, C-terminal subdomain"/>
    <property type="match status" value="1"/>
</dbReference>
<dbReference type="InterPro" id="IPR008918">
    <property type="entry name" value="HhH2"/>
</dbReference>
<dbReference type="Pfam" id="PF01367">
    <property type="entry name" value="5_3_exonuc"/>
    <property type="match status" value="1"/>
</dbReference>
<evidence type="ECO:0000256" key="6">
    <source>
        <dbReference type="ARBA" id="ARBA00022763"/>
    </source>
</evidence>
<sequence>MLTKGLLLAVDANSLLHRAYHAYPLSMTTTDGQPVNAVYGFASMFLDALLQYKPEYVYCAFDTKKPTFRHISYVGYKANRPETDSELVGQIPYVYDVLKSLNIPIFDIEGYEADDILGTVCAKVEAERFWPITQTYVLTGDRDLFQLVNERVQAVLPKGSFRNLEQYTEEKVYASMGVTPEHVPDLKGLMGDSSDNIPGVKGIGPKTASVLLNKYQTIEEIYEHIADVQVDNKRVAQLLIDGHESATMSKELATIAKDVPVTFSPEAAETRTFNPSDVSALFSKLQFKSLFPRLNRLVALTGNSEAQKNPAQLSMESPNKEEIVEKAAELGDQKTVEHSEISLLGKSFSERLQLLFSPPTKGKWRLCVYCNEVVYISEFAKNQAQSKQLSTISFGLYDMLTNSPKANESIVIKEDQLKVLLDIELLSYLLHTGRKDYSLQEDLLQAGMGNLPDELANNRAKVVELALYRMAVEFESAKLYLPLPRVLEIWDRTLDVAEWGGLIPYAFAMNEDLPVAIGVALMHQRGILIDIEKVTKRVEEYRGILARLEKEITEIVGFEFNVRSTKQLANVLFGNLGLPNARKTKTGFSTDDEVLQGLVASHPVVEKVLEHRQMAKIVSTYMEPYLELKFKGLKDKVQSTEVEQFNMFGSVKSEKLKDEGMKVEDVVPDVDVIGEDFLRVHSTFSIMGTTSGRLSSSNPNLQNLPVKTEVSKVVRGFFVPEPGKKLVSIDYSQIDLRVLAHISQDKGLIGAFQRDEDIHRSTAAKIFHVPYDKASKKQRQFSKTINFGLVYGMSSYGLSKSIGVDVREAAKFIEEYFEQFPKVKEYMNETVLFAREHGYVESLLGRRRYIAGIATNNKMRAQAAGREAINMPIQGGADDIMRLALGKISLLPEVLGGEVKLVLQVHDELVFEIKEDESTKARKQESSKAQTQESNKAEKQESSNAPKLERGNDMTAVIKKLTGIMESVLVLDVPLKAEAEVGESLEM</sequence>
<dbReference type="SUPFAM" id="SSF56672">
    <property type="entry name" value="DNA/RNA polymerases"/>
    <property type="match status" value="1"/>
</dbReference>
<dbReference type="EC" id="2.7.7.7" evidence="2"/>
<comment type="catalytic activity">
    <reaction evidence="10">
        <text>DNA(n) + a 2'-deoxyribonucleoside 5'-triphosphate = DNA(n+1) + diphosphate</text>
        <dbReference type="Rhea" id="RHEA:22508"/>
        <dbReference type="Rhea" id="RHEA-COMP:17339"/>
        <dbReference type="Rhea" id="RHEA-COMP:17340"/>
        <dbReference type="ChEBI" id="CHEBI:33019"/>
        <dbReference type="ChEBI" id="CHEBI:61560"/>
        <dbReference type="ChEBI" id="CHEBI:173112"/>
        <dbReference type="EC" id="2.7.7.7"/>
    </reaction>
</comment>
<dbReference type="InterPro" id="IPR029060">
    <property type="entry name" value="PIN-like_dom_sf"/>
</dbReference>
<dbReference type="Gene3D" id="3.30.70.370">
    <property type="match status" value="1"/>
</dbReference>
<protein>
    <recommendedName>
        <fullName evidence="2">DNA-directed DNA polymerase</fullName>
        <ecNumber evidence="2">2.7.7.7</ecNumber>
    </recommendedName>
</protein>
<feature type="compositionally biased region" description="Basic and acidic residues" evidence="11">
    <location>
        <begin position="935"/>
        <end position="952"/>
    </location>
</feature>
<reference evidence="15" key="1">
    <citation type="submission" date="2017-09" db="EMBL/GenBank/DDBJ databases">
        <title>Depth-based differentiation of microbial function through sediment-hosted aquifers and enrichment of novel symbionts in the deep terrestrial subsurface.</title>
        <authorList>
            <person name="Probst A.J."/>
            <person name="Ladd B."/>
            <person name="Jarett J.K."/>
            <person name="Geller-Mcgrath D.E."/>
            <person name="Sieber C.M.K."/>
            <person name="Emerson J.B."/>
            <person name="Anantharaman K."/>
            <person name="Thomas B.C."/>
            <person name="Malmstrom R."/>
            <person name="Stieglmeier M."/>
            <person name="Klingl A."/>
            <person name="Woyke T."/>
            <person name="Ryan C.M."/>
            <person name="Banfield J.F."/>
        </authorList>
    </citation>
    <scope>NUCLEOTIDE SEQUENCE [LARGE SCALE GENOMIC DNA]</scope>
</reference>
<dbReference type="SMART" id="SM00475">
    <property type="entry name" value="53EXOc"/>
    <property type="match status" value="1"/>
</dbReference>
<dbReference type="InterPro" id="IPR020046">
    <property type="entry name" value="5-3_exonucl_a-hlix_arch_N"/>
</dbReference>
<keyword evidence="4" id="KW-0548">Nucleotidyltransferase</keyword>
<keyword evidence="8" id="KW-0238">DNA-binding</keyword>
<evidence type="ECO:0000259" key="12">
    <source>
        <dbReference type="SMART" id="SM00475"/>
    </source>
</evidence>
<dbReference type="SMART" id="SM00279">
    <property type="entry name" value="HhH2"/>
    <property type="match status" value="1"/>
</dbReference>
<feature type="region of interest" description="Disordered" evidence="11">
    <location>
        <begin position="917"/>
        <end position="952"/>
    </location>
</feature>
<feature type="domain" description="5'-3' exonuclease" evidence="12">
    <location>
        <begin position="3"/>
        <end position="271"/>
    </location>
</feature>
<dbReference type="EMBL" id="PFQB01000097">
    <property type="protein sequence ID" value="PJA13086.1"/>
    <property type="molecule type" value="Genomic_DNA"/>
</dbReference>
<feature type="compositionally biased region" description="Basic and acidic residues" evidence="11">
    <location>
        <begin position="917"/>
        <end position="926"/>
    </location>
</feature>
<dbReference type="GO" id="GO:0006302">
    <property type="term" value="P:double-strand break repair"/>
    <property type="evidence" value="ECO:0007669"/>
    <property type="project" value="TreeGrafter"/>
</dbReference>
<dbReference type="AlphaFoldDB" id="A0A2M7W1J7"/>
<evidence type="ECO:0000259" key="13">
    <source>
        <dbReference type="SMART" id="SM00482"/>
    </source>
</evidence>
<dbReference type="InterPro" id="IPR001098">
    <property type="entry name" value="DNA-dir_DNA_pol_A_palm_dom"/>
</dbReference>
<evidence type="ECO:0000256" key="4">
    <source>
        <dbReference type="ARBA" id="ARBA00022695"/>
    </source>
</evidence>
<dbReference type="Gene3D" id="3.40.50.1010">
    <property type="entry name" value="5'-nuclease"/>
    <property type="match status" value="1"/>
</dbReference>
<evidence type="ECO:0000256" key="5">
    <source>
        <dbReference type="ARBA" id="ARBA00022705"/>
    </source>
</evidence>
<dbReference type="Pfam" id="PF02739">
    <property type="entry name" value="5_3_exonuc_N"/>
    <property type="match status" value="1"/>
</dbReference>
<evidence type="ECO:0000256" key="7">
    <source>
        <dbReference type="ARBA" id="ARBA00022932"/>
    </source>
</evidence>
<dbReference type="CDD" id="cd09898">
    <property type="entry name" value="H3TH_53EXO"/>
    <property type="match status" value="1"/>
</dbReference>
<dbReference type="CDD" id="cd08637">
    <property type="entry name" value="DNA_pol_A_pol_I_C"/>
    <property type="match status" value="1"/>
</dbReference>
<dbReference type="GO" id="GO:0006261">
    <property type="term" value="P:DNA-templated DNA replication"/>
    <property type="evidence" value="ECO:0007669"/>
    <property type="project" value="InterPro"/>
</dbReference>
<dbReference type="PANTHER" id="PTHR10133">
    <property type="entry name" value="DNA POLYMERASE I"/>
    <property type="match status" value="1"/>
</dbReference>
<evidence type="ECO:0000313" key="14">
    <source>
        <dbReference type="EMBL" id="PJA13086.1"/>
    </source>
</evidence>
<dbReference type="Proteomes" id="UP000228952">
    <property type="component" value="Unassembled WGS sequence"/>
</dbReference>
<dbReference type="PANTHER" id="PTHR10133:SF27">
    <property type="entry name" value="DNA POLYMERASE NU"/>
    <property type="match status" value="1"/>
</dbReference>
<evidence type="ECO:0000256" key="1">
    <source>
        <dbReference type="ARBA" id="ARBA00007705"/>
    </source>
</evidence>
<comment type="caution">
    <text evidence="14">The sequence shown here is derived from an EMBL/GenBank/DDBJ whole genome shotgun (WGS) entry which is preliminary data.</text>
</comment>
<keyword evidence="3" id="KW-0808">Transferase</keyword>
<dbReference type="FunFam" id="1.10.150.20:FF:000003">
    <property type="entry name" value="DNA polymerase I"/>
    <property type="match status" value="1"/>
</dbReference>
<dbReference type="CDD" id="cd09859">
    <property type="entry name" value="PIN_53EXO"/>
    <property type="match status" value="1"/>
</dbReference>
<dbReference type="InterPro" id="IPR036279">
    <property type="entry name" value="5-3_exonuclease_C_sf"/>
</dbReference>
<dbReference type="SUPFAM" id="SSF88723">
    <property type="entry name" value="PIN domain-like"/>
    <property type="match status" value="1"/>
</dbReference>
<dbReference type="PROSITE" id="PS00447">
    <property type="entry name" value="DNA_POLYMERASE_A"/>
    <property type="match status" value="1"/>
</dbReference>
<dbReference type="InterPro" id="IPR020045">
    <property type="entry name" value="DNA_polI_H3TH"/>
</dbReference>
<evidence type="ECO:0000256" key="2">
    <source>
        <dbReference type="ARBA" id="ARBA00012417"/>
    </source>
</evidence>